<reference evidence="1 2" key="1">
    <citation type="submission" date="2024-08" db="EMBL/GenBank/DDBJ databases">
        <title>Gnathostoma spinigerum genome.</title>
        <authorList>
            <person name="Gonzalez-Bertolin B."/>
            <person name="Monzon S."/>
            <person name="Zaballos A."/>
            <person name="Jimenez P."/>
            <person name="Dekumyoy P."/>
            <person name="Varona S."/>
            <person name="Cuesta I."/>
            <person name="Sumanam S."/>
            <person name="Adisakwattana P."/>
            <person name="Gasser R.B."/>
            <person name="Hernandez-Gonzalez A."/>
            <person name="Young N.D."/>
            <person name="Perteguer M.J."/>
        </authorList>
    </citation>
    <scope>NUCLEOTIDE SEQUENCE [LARGE SCALE GENOMIC DNA]</scope>
    <source>
        <strain evidence="1">AL3</strain>
        <tissue evidence="1">Liver</tissue>
    </source>
</reference>
<keyword evidence="2" id="KW-1185">Reference proteome</keyword>
<accession>A0ABD6EWZ9</accession>
<dbReference type="Proteomes" id="UP001608902">
    <property type="component" value="Unassembled WGS sequence"/>
</dbReference>
<proteinExistence type="predicted"/>
<evidence type="ECO:0000313" key="2">
    <source>
        <dbReference type="Proteomes" id="UP001608902"/>
    </source>
</evidence>
<evidence type="ECO:0000313" key="1">
    <source>
        <dbReference type="EMBL" id="MFH4984470.1"/>
    </source>
</evidence>
<comment type="caution">
    <text evidence="1">The sequence shown here is derived from an EMBL/GenBank/DDBJ whole genome shotgun (WGS) entry which is preliminary data.</text>
</comment>
<sequence>MERQLYCDCKRDFPDSLRRRINLKDVNAEAGGNRKDVHLPGETPAETAFFIAPPFKNSNFFVVLVARQKMKIRFYVSSPAPFAYTNPGCPFVFLSIRKGTRSSALHFVDMSTGYLVANI</sequence>
<dbReference type="EMBL" id="JBGFUD010017812">
    <property type="protein sequence ID" value="MFH4984470.1"/>
    <property type="molecule type" value="Genomic_DNA"/>
</dbReference>
<dbReference type="AlphaFoldDB" id="A0ABD6EWZ9"/>
<gene>
    <name evidence="1" type="ORF">AB6A40_011179</name>
</gene>
<protein>
    <submittedName>
        <fullName evidence="1">Uncharacterized protein</fullName>
    </submittedName>
</protein>
<name>A0ABD6EWZ9_9BILA</name>
<organism evidence="1 2">
    <name type="scientific">Gnathostoma spinigerum</name>
    <dbReference type="NCBI Taxonomy" id="75299"/>
    <lineage>
        <taxon>Eukaryota</taxon>
        <taxon>Metazoa</taxon>
        <taxon>Ecdysozoa</taxon>
        <taxon>Nematoda</taxon>
        <taxon>Chromadorea</taxon>
        <taxon>Rhabditida</taxon>
        <taxon>Spirurina</taxon>
        <taxon>Gnathostomatomorpha</taxon>
        <taxon>Gnathostomatoidea</taxon>
        <taxon>Gnathostomatidae</taxon>
        <taxon>Gnathostoma</taxon>
    </lineage>
</organism>